<dbReference type="KEGG" id="muo:115462235"/>
<keyword evidence="2" id="KW-0328">Glycosyltransferase</keyword>
<dbReference type="Pfam" id="PF04666">
    <property type="entry name" value="MGAT4_cons"/>
    <property type="match status" value="1"/>
</dbReference>
<dbReference type="CTD" id="152586"/>
<sequence length="596" mass="68036">MTQIRSSKADIGKGWDIGSETACRVVDVVSGTRFQPNGDLREGTSTIEGERSWGTDASWAYGITGTFLEAVRVLYLTPEATMYGAWVKERGNEVDIYQKQFLDLHQRLLVAKNENKRRSHELSAVLNELKHVVVERRNTTQNYTEEDVKWKPLNLSSRLSLPLLNLYFYLPHLLEQEDSLQPNIIFTQGRTGVSLVMGIPTVKRSKESYLMGTLNSLFYEMSAEEKNDCLVIVFVAEINVQFVNAIAETIIHAFPHEVQSGMIEVISPPPAYYPDFSNIKETFGDSKERVRWRTKQNLDYSFLMLYAQPKGTFYIQLEDDIIAKPGYFQSIKDVAVQQTSDDWLILEFSQLGFIGKLFKAKDVPLIAEFFLMFYKDKPIDWLLDHLLWVKVCNPEKDAKHCSRQKDNLRIRYRPSLFQHVGTHSSLEGKIQNLKDKDFGKQVLHKSHLNPPATVTTSLKVYQQYTLEKAYKGMDCFWALSPVAGDYILFSFTKPLQIEGYLFRSGNVEHPGDKIINTSVEVLPAEKANLPKDFLGNRRTSSNQTEDGYLKIGMFVNGVAEGIIPPSLGKILAIRLSIISESQVWALLSEIYIRIRK</sequence>
<evidence type="ECO:0000313" key="6">
    <source>
        <dbReference type="Proteomes" id="UP000515156"/>
    </source>
</evidence>
<dbReference type="GO" id="GO:0005793">
    <property type="term" value="C:endoplasmic reticulum-Golgi intermediate compartment"/>
    <property type="evidence" value="ECO:0007669"/>
    <property type="project" value="TreeGrafter"/>
</dbReference>
<dbReference type="GeneID" id="115462235"/>
<dbReference type="GO" id="GO:0005795">
    <property type="term" value="C:Golgi stack"/>
    <property type="evidence" value="ECO:0007669"/>
    <property type="project" value="TreeGrafter"/>
</dbReference>
<dbReference type="PANTHER" id="PTHR12062:SF10">
    <property type="entry name" value="ALPHA-1,3-MANNOSYL-GLYCOPROTEIN 4-BETA-N-ACETYLGLUCOSAMINYLTRANSFERASE-LIKE PROTEIN MGAT4D"/>
    <property type="match status" value="1"/>
</dbReference>
<dbReference type="InterPro" id="IPR057279">
    <property type="entry name" value="MGAT4"/>
</dbReference>
<evidence type="ECO:0000256" key="2">
    <source>
        <dbReference type="ARBA" id="ARBA00022676"/>
    </source>
</evidence>
<evidence type="ECO:0000259" key="4">
    <source>
        <dbReference type="Pfam" id="PF04666"/>
    </source>
</evidence>
<reference evidence="7" key="1">
    <citation type="submission" date="2025-08" db="UniProtKB">
        <authorList>
            <consortium name="RefSeq"/>
        </authorList>
    </citation>
    <scope>IDENTIFICATION</scope>
</reference>
<dbReference type="InParanoid" id="A0A6P7XBZ2"/>
<dbReference type="InterPro" id="IPR056576">
    <property type="entry name" value="MGAT4_A/B/C_C"/>
</dbReference>
<gene>
    <name evidence="7" type="primary">MGAT4D</name>
</gene>
<keyword evidence="6" id="KW-1185">Reference proteome</keyword>
<feature type="domain" description="MGAT4 A/B/C C-terminal" evidence="5">
    <location>
        <begin position="452"/>
        <end position="589"/>
    </location>
</feature>
<dbReference type="PANTHER" id="PTHR12062">
    <property type="entry name" value="N-ACETYLGLUCOSAMINYLTRANSFERASE VI"/>
    <property type="match status" value="1"/>
</dbReference>
<evidence type="ECO:0000256" key="1">
    <source>
        <dbReference type="ARBA" id="ARBA00004922"/>
    </source>
</evidence>
<dbReference type="OrthoDB" id="2016523at2759"/>
<evidence type="ECO:0000313" key="7">
    <source>
        <dbReference type="RefSeq" id="XP_030048105.1"/>
    </source>
</evidence>
<name>A0A6P7XBZ2_9AMPH</name>
<evidence type="ECO:0000256" key="3">
    <source>
        <dbReference type="ARBA" id="ARBA00022679"/>
    </source>
</evidence>
<protein>
    <submittedName>
        <fullName evidence="7">Alpha-1,3-mannosyl-glycoprotein 4-beta-N-acetylglucosaminyltransferase-like protein MGAT4D</fullName>
    </submittedName>
</protein>
<dbReference type="AlphaFoldDB" id="A0A6P7XBZ2"/>
<dbReference type="GO" id="GO:0008375">
    <property type="term" value="F:acetylglucosaminyltransferase activity"/>
    <property type="evidence" value="ECO:0007669"/>
    <property type="project" value="TreeGrafter"/>
</dbReference>
<feature type="domain" description="MGAT4 conserved region" evidence="4">
    <location>
        <begin position="165"/>
        <end position="438"/>
    </location>
</feature>
<comment type="pathway">
    <text evidence="1">Protein modification; protein glycosylation.</text>
</comment>
<keyword evidence="3" id="KW-0808">Transferase</keyword>
<accession>A0A6P7XBZ2</accession>
<dbReference type="RefSeq" id="XP_030048105.1">
    <property type="nucleotide sequence ID" value="XM_030192245.1"/>
</dbReference>
<organism evidence="6 7">
    <name type="scientific">Microcaecilia unicolor</name>
    <dbReference type="NCBI Taxonomy" id="1415580"/>
    <lineage>
        <taxon>Eukaryota</taxon>
        <taxon>Metazoa</taxon>
        <taxon>Chordata</taxon>
        <taxon>Craniata</taxon>
        <taxon>Vertebrata</taxon>
        <taxon>Euteleostomi</taxon>
        <taxon>Amphibia</taxon>
        <taxon>Gymnophiona</taxon>
        <taxon>Siphonopidae</taxon>
        <taxon>Microcaecilia</taxon>
    </lineage>
</organism>
<dbReference type="GO" id="GO:0005783">
    <property type="term" value="C:endoplasmic reticulum"/>
    <property type="evidence" value="ECO:0007669"/>
    <property type="project" value="TreeGrafter"/>
</dbReference>
<proteinExistence type="predicted"/>
<dbReference type="Proteomes" id="UP000515156">
    <property type="component" value="Chromosome 2"/>
</dbReference>
<dbReference type="Pfam" id="PF23524">
    <property type="entry name" value="MGAT4A_C"/>
    <property type="match status" value="1"/>
</dbReference>
<dbReference type="GO" id="GO:0006487">
    <property type="term" value="P:protein N-linked glycosylation"/>
    <property type="evidence" value="ECO:0007669"/>
    <property type="project" value="TreeGrafter"/>
</dbReference>
<evidence type="ECO:0000259" key="5">
    <source>
        <dbReference type="Pfam" id="PF23524"/>
    </source>
</evidence>
<dbReference type="InterPro" id="IPR006759">
    <property type="entry name" value="Glyco_transf_54"/>
</dbReference>